<dbReference type="PANTHER" id="PTHR33121">
    <property type="entry name" value="CYCLIC DI-GMP PHOSPHODIESTERASE PDEF"/>
    <property type="match status" value="1"/>
</dbReference>
<gene>
    <name evidence="2" type="ORF">ACX05_26455</name>
</gene>
<evidence type="ECO:0000313" key="3">
    <source>
        <dbReference type="Proteomes" id="UP000037697"/>
    </source>
</evidence>
<evidence type="ECO:0000313" key="2">
    <source>
        <dbReference type="EMBL" id="KOY18879.1"/>
    </source>
</evidence>
<proteinExistence type="predicted"/>
<dbReference type="SMART" id="SM00052">
    <property type="entry name" value="EAL"/>
    <property type="match status" value="1"/>
</dbReference>
<dbReference type="Proteomes" id="UP000037697">
    <property type="component" value="Unassembled WGS sequence"/>
</dbReference>
<dbReference type="InterPro" id="IPR050706">
    <property type="entry name" value="Cyclic-di-GMP_PDE-like"/>
</dbReference>
<dbReference type="Pfam" id="PF00563">
    <property type="entry name" value="EAL"/>
    <property type="match status" value="1"/>
</dbReference>
<dbReference type="PROSITE" id="PS50883">
    <property type="entry name" value="EAL"/>
    <property type="match status" value="1"/>
</dbReference>
<sequence length="234" mass="26964">MLSSIDNGIVNDEFIPFFQGIYDCEEEKISGYEALIRWKLGDEYLSPESFIEQLESSGHLSTIVKIIISKINENIEKFKEDTWFSVNITPNQIESDELINLLTELNFPLSGRLHFELTERTPITNWEAAKKNIKFLNDHGYYLKIDDFCCGYNSFLNLINLGLTQVKIDKKFIDTIDHNEESILFAILSACQTANLEVIAEGVESWEQYIKLKALGVRFFQGYLFSKPHIVPSM</sequence>
<reference evidence="2 3" key="1">
    <citation type="submission" date="2015-07" db="EMBL/GenBank/DDBJ databases">
        <title>Foodborne Vibrio parahaemolyticus Isolates.</title>
        <authorList>
            <person name="Ronholm J."/>
            <person name="Petronella N."/>
            <person name="Kenwell R."/>
            <person name="Banerjee S."/>
        </authorList>
    </citation>
    <scope>NUCLEOTIDE SEQUENCE [LARGE SCALE GENOMIC DNA]</scope>
    <source>
        <strain evidence="2 3">HS-06-05</strain>
    </source>
</reference>
<organism evidence="2 3">
    <name type="scientific">Vibrio parahaemolyticus</name>
    <dbReference type="NCBI Taxonomy" id="670"/>
    <lineage>
        <taxon>Bacteria</taxon>
        <taxon>Pseudomonadati</taxon>
        <taxon>Pseudomonadota</taxon>
        <taxon>Gammaproteobacteria</taxon>
        <taxon>Vibrionales</taxon>
        <taxon>Vibrionaceae</taxon>
        <taxon>Vibrio</taxon>
    </lineage>
</organism>
<evidence type="ECO:0000259" key="1">
    <source>
        <dbReference type="PROSITE" id="PS50883"/>
    </source>
</evidence>
<dbReference type="InterPro" id="IPR001633">
    <property type="entry name" value="EAL_dom"/>
</dbReference>
<dbReference type="EMBL" id="LIRS01000157">
    <property type="protein sequence ID" value="KOY18879.1"/>
    <property type="molecule type" value="Genomic_DNA"/>
</dbReference>
<dbReference type="RefSeq" id="WP_020841365.1">
    <property type="nucleotide sequence ID" value="NZ_CP046788.1"/>
</dbReference>
<dbReference type="AlphaFoldDB" id="A0AAW3IK65"/>
<dbReference type="InterPro" id="IPR035919">
    <property type="entry name" value="EAL_sf"/>
</dbReference>
<name>A0AAW3IK65_VIBPH</name>
<accession>A0AAW3IK65</accession>
<dbReference type="PANTHER" id="PTHR33121:SF56">
    <property type="entry name" value="SIGNALLING PROTEIN WITH EAL AND C2 DOMAINS"/>
    <property type="match status" value="1"/>
</dbReference>
<dbReference type="Gene3D" id="3.20.20.450">
    <property type="entry name" value="EAL domain"/>
    <property type="match status" value="1"/>
</dbReference>
<protein>
    <submittedName>
        <fullName evidence="2">Diguanylate phosphodiesterase</fullName>
    </submittedName>
</protein>
<dbReference type="GO" id="GO:0071111">
    <property type="term" value="F:cyclic-guanylate-specific phosphodiesterase activity"/>
    <property type="evidence" value="ECO:0007669"/>
    <property type="project" value="InterPro"/>
</dbReference>
<dbReference type="CDD" id="cd01948">
    <property type="entry name" value="EAL"/>
    <property type="match status" value="1"/>
</dbReference>
<feature type="domain" description="EAL" evidence="1">
    <location>
        <begin position="1"/>
        <end position="234"/>
    </location>
</feature>
<comment type="caution">
    <text evidence="2">The sequence shown here is derived from an EMBL/GenBank/DDBJ whole genome shotgun (WGS) entry which is preliminary data.</text>
</comment>
<dbReference type="SUPFAM" id="SSF141868">
    <property type="entry name" value="EAL domain-like"/>
    <property type="match status" value="1"/>
</dbReference>